<sequence length="64" mass="6928">MTGHCQSGGIEPDWQALAQANHTLAIYMGTTKAELISQRLIEQGRSPLTLLPSLVAVHAMINRS</sequence>
<evidence type="ECO:0000313" key="1">
    <source>
        <dbReference type="EMBL" id="SUC39225.1"/>
    </source>
</evidence>
<protein>
    <submittedName>
        <fullName evidence="1">Bifunctional uroporphyrin-III C-methyltransferase/sirohydrochlorin ferrochelatase</fullName>
        <ecNumber evidence="1">2.1.1.107</ecNumber>
    </submittedName>
</protein>
<proteinExistence type="predicted"/>
<gene>
    <name evidence="1" type="primary">cysG_4</name>
    <name evidence="1" type="ORF">NCTC11938_03511</name>
</gene>
<evidence type="ECO:0000313" key="2">
    <source>
        <dbReference type="Proteomes" id="UP000254191"/>
    </source>
</evidence>
<reference evidence="1 2" key="1">
    <citation type="submission" date="2018-06" db="EMBL/GenBank/DDBJ databases">
        <authorList>
            <consortium name="Pathogen Informatics"/>
            <person name="Doyle S."/>
        </authorList>
    </citation>
    <scope>NUCLEOTIDE SEQUENCE [LARGE SCALE GENOMIC DNA]</scope>
    <source>
        <strain evidence="1 2">NCTC11938</strain>
    </source>
</reference>
<organism evidence="1 2">
    <name type="scientific">Proteus mirabilis</name>
    <dbReference type="NCBI Taxonomy" id="584"/>
    <lineage>
        <taxon>Bacteria</taxon>
        <taxon>Pseudomonadati</taxon>
        <taxon>Pseudomonadota</taxon>
        <taxon>Gammaproteobacteria</taxon>
        <taxon>Enterobacterales</taxon>
        <taxon>Morganellaceae</taxon>
        <taxon>Proteus</taxon>
    </lineage>
</organism>
<name>A0A379GE39_PROMI</name>
<dbReference type="GO" id="GO:0004851">
    <property type="term" value="F:uroporphyrin-III C-methyltransferase activity"/>
    <property type="evidence" value="ECO:0007669"/>
    <property type="project" value="UniProtKB-EC"/>
</dbReference>
<keyword evidence="1" id="KW-0808">Transferase</keyword>
<dbReference type="Proteomes" id="UP000254191">
    <property type="component" value="Unassembled WGS sequence"/>
</dbReference>
<dbReference type="GO" id="GO:0032259">
    <property type="term" value="P:methylation"/>
    <property type="evidence" value="ECO:0007669"/>
    <property type="project" value="UniProtKB-KW"/>
</dbReference>
<dbReference type="SUPFAM" id="SSF53790">
    <property type="entry name" value="Tetrapyrrole methylase"/>
    <property type="match status" value="1"/>
</dbReference>
<dbReference type="InterPro" id="IPR014776">
    <property type="entry name" value="4pyrrole_Mease_sub2"/>
</dbReference>
<dbReference type="InterPro" id="IPR035996">
    <property type="entry name" value="4pyrrol_Methylase_sf"/>
</dbReference>
<dbReference type="EMBL" id="UGTS01000006">
    <property type="protein sequence ID" value="SUC39225.1"/>
    <property type="molecule type" value="Genomic_DNA"/>
</dbReference>
<keyword evidence="1" id="KW-0489">Methyltransferase</keyword>
<dbReference type="EC" id="2.1.1.107" evidence="1"/>
<dbReference type="AlphaFoldDB" id="A0A379GE39"/>
<dbReference type="Gene3D" id="3.30.950.10">
    <property type="entry name" value="Methyltransferase, Cobalt-precorrin-4 Transmethylase, Domain 2"/>
    <property type="match status" value="1"/>
</dbReference>
<accession>A0A379GE39</accession>